<dbReference type="InterPro" id="IPR008929">
    <property type="entry name" value="Chondroitin_lyas"/>
</dbReference>
<dbReference type="CDD" id="cd01083">
    <property type="entry name" value="GAG_Lyase"/>
    <property type="match status" value="1"/>
</dbReference>
<dbReference type="PANTHER" id="PTHR38481">
    <property type="entry name" value="HYALURONATE LYASE"/>
    <property type="match status" value="1"/>
</dbReference>
<comment type="similarity">
    <text evidence="1">Belongs to the polysaccharide lyase 8 family.</text>
</comment>
<feature type="region of interest" description="Disordered" evidence="5">
    <location>
        <begin position="518"/>
        <end position="538"/>
    </location>
</feature>
<evidence type="ECO:0000259" key="8">
    <source>
        <dbReference type="Pfam" id="PF08124"/>
    </source>
</evidence>
<dbReference type="Proteomes" id="UP000044616">
    <property type="component" value="Unassembled WGS sequence"/>
</dbReference>
<dbReference type="Pfam" id="PF08124">
    <property type="entry name" value="Lyase_8_N"/>
    <property type="match status" value="1"/>
</dbReference>
<dbReference type="InterPro" id="IPR004103">
    <property type="entry name" value="Lyase_8_C"/>
</dbReference>
<feature type="active site" evidence="4">
    <location>
        <position position="297"/>
    </location>
</feature>
<dbReference type="GO" id="GO:0030246">
    <property type="term" value="F:carbohydrate binding"/>
    <property type="evidence" value="ECO:0007669"/>
    <property type="project" value="InterPro"/>
</dbReference>
<keyword evidence="2" id="KW-0732">Signal</keyword>
<dbReference type="InterPro" id="IPR012970">
    <property type="entry name" value="Lyase_8_alpha_N"/>
</dbReference>
<evidence type="ECO:0000256" key="1">
    <source>
        <dbReference type="ARBA" id="ARBA00006699"/>
    </source>
</evidence>
<dbReference type="PANTHER" id="PTHR38481:SF1">
    <property type="entry name" value="HYALURONATE LYASE"/>
    <property type="match status" value="1"/>
</dbReference>
<name>A0A077UG77_9STAP</name>
<dbReference type="SUPFAM" id="SSF48230">
    <property type="entry name" value="Chondroitin AC/alginate lyase"/>
    <property type="match status" value="1"/>
</dbReference>
<dbReference type="EMBL" id="CCEH01000004">
    <property type="protein sequence ID" value="CDR27486.1"/>
    <property type="molecule type" value="Genomic_DNA"/>
</dbReference>
<evidence type="ECO:0000259" key="7">
    <source>
        <dbReference type="Pfam" id="PF02884"/>
    </source>
</evidence>
<feature type="domain" description="Polysaccharide lyase family 8 C-terminal" evidence="7">
    <location>
        <begin position="705"/>
        <end position="774"/>
    </location>
</feature>
<proteinExistence type="inferred from homology"/>
<dbReference type="Pfam" id="PF02884">
    <property type="entry name" value="Lyase_8_C"/>
    <property type="match status" value="1"/>
</dbReference>
<evidence type="ECO:0000256" key="5">
    <source>
        <dbReference type="SAM" id="MobiDB-lite"/>
    </source>
</evidence>
<dbReference type="InterPro" id="IPR011071">
    <property type="entry name" value="Lyase_8-like_C"/>
</dbReference>
<dbReference type="Gene3D" id="2.60.220.10">
    <property type="entry name" value="Polysaccharide lyase family 8-like, C-terminal"/>
    <property type="match status" value="1"/>
</dbReference>
<evidence type="ECO:0000256" key="2">
    <source>
        <dbReference type="ARBA" id="ARBA00022729"/>
    </source>
</evidence>
<dbReference type="InterPro" id="IPR003159">
    <property type="entry name" value="Lyase_8_central_dom"/>
</dbReference>
<dbReference type="Pfam" id="PF02278">
    <property type="entry name" value="Lyase_8"/>
    <property type="match status" value="1"/>
</dbReference>
<evidence type="ECO:0000313" key="9">
    <source>
        <dbReference type="EMBL" id="CDR27486.1"/>
    </source>
</evidence>
<evidence type="ECO:0000259" key="6">
    <source>
        <dbReference type="Pfam" id="PF02278"/>
    </source>
</evidence>
<accession>A0A077UG77</accession>
<gene>
    <name evidence="9" type="ORF">ERS140147_00590</name>
</gene>
<dbReference type="InterPro" id="IPR014718">
    <property type="entry name" value="GH-type_carb-bd"/>
</dbReference>
<feature type="active site" evidence="4">
    <location>
        <position position="360"/>
    </location>
</feature>
<dbReference type="InterPro" id="IPR038970">
    <property type="entry name" value="Lyase_8"/>
</dbReference>
<dbReference type="AlphaFoldDB" id="A0A077UG77"/>
<dbReference type="GO" id="GO:0030340">
    <property type="term" value="F:hyaluronate lyase activity"/>
    <property type="evidence" value="ECO:0007669"/>
    <property type="project" value="UniProtKB-EC"/>
</dbReference>
<dbReference type="InterPro" id="IPR011013">
    <property type="entry name" value="Gal_mutarotase_sf_dom"/>
</dbReference>
<evidence type="ECO:0000256" key="4">
    <source>
        <dbReference type="PIRSR" id="PIRSR638970-1"/>
    </source>
</evidence>
<protein>
    <submittedName>
        <fullName evidence="9">Hyaluronate lyase</fullName>
        <ecNumber evidence="9">4.2.2.1</ecNumber>
    </submittedName>
</protein>
<sequence>MTYKMKKWQKLSTITLLMAGMITLNDGEFRSVDKLQIAVADTNAQTPDYEKLRNTWLDVNYGYNQYDEKNDAMKKKFVATEKEATNLLSSMKTENGRTYLWESSKDLGNKSADMTRTYRNIEKIAEAMKNPKTTLNTNQNKNKVKDALEWLHKNAYGKEPDKKVKELSGNFTKTTGKNTNLNWWDYEIGTPRALTNTLILLNGDISNDEKKKYTAPIKTFAPDSDKILSSVGKAEPAKGGNLVDISKVKLLESVIEEDATMMKNSIDSFNKVFTYVQSNATGKERNGFYKDGSYIDHQDVPYTGAYGVVLLEGISQMMPMIKETPFNDKTQNNTTLKSWIDDGFMPLIYKGEMMDLSRGRAISRENETSHSASATVMKSLLRLSDAMDDSTKAKYKQIVKTSVESDSSYKQTDYLNSYSDIDKMKSLTEDSTISKNDLTQQLKIYNDMDRVTYHNKDLDFAFGLSMTSKNVARYESINNENLKGWHTGAGMSYLYNSDVKHYRDNFWATADMKRLAGTTTLENEEPKENKNSDKTFVGGTKFDDQHASIGMDFENQDKTLTAKKSYFILNDKIVFLGTGIKSTDSSKNPVTTVENRKANGYKLYKDDTQTTNSDNQETNSVFLESTNKPKNNIGYHFLNKPKITVKKESHTGKWSDINKSQKSEDNKDEYYEVTQKHSNSDNKYGYVLYPGITKDNFKSKASKVTVVKQEDDFHVVKDNESIWAGVNYSNSTQTFDINGTKVEVKAKGMFILKKKDDNTYECSFFNPESTNSASDIESKISMTGYSITNKNASTSNESGVCFELTK</sequence>
<dbReference type="Gene3D" id="1.50.10.100">
    <property type="entry name" value="Chondroitin AC/alginate lyase"/>
    <property type="match status" value="1"/>
</dbReference>
<dbReference type="SUPFAM" id="SSF49863">
    <property type="entry name" value="Hyaluronate lyase-like, C-terminal domain"/>
    <property type="match status" value="1"/>
</dbReference>
<feature type="domain" description="Polysaccharide lyase family 8 central" evidence="6">
    <location>
        <begin position="443"/>
        <end position="692"/>
    </location>
</feature>
<dbReference type="EC" id="4.2.2.1" evidence="9"/>
<dbReference type="GO" id="GO:0005975">
    <property type="term" value="P:carbohydrate metabolic process"/>
    <property type="evidence" value="ECO:0007669"/>
    <property type="project" value="InterPro"/>
</dbReference>
<keyword evidence="3 9" id="KW-0456">Lyase</keyword>
<reference evidence="9 10" key="1">
    <citation type="submission" date="2014-05" db="EMBL/GenBank/DDBJ databases">
        <authorList>
            <person name="Aslett A.Martin."/>
            <person name="De Silva Nishadi"/>
        </authorList>
    </citation>
    <scope>NUCLEOTIDE SEQUENCE [LARGE SCALE GENOMIC DNA]</scope>
</reference>
<dbReference type="GO" id="GO:0005576">
    <property type="term" value="C:extracellular region"/>
    <property type="evidence" value="ECO:0007669"/>
    <property type="project" value="InterPro"/>
</dbReference>
<dbReference type="Gene3D" id="2.70.98.10">
    <property type="match status" value="1"/>
</dbReference>
<feature type="domain" description="Polysaccharide lyase 8 N-terminal alpha-helical" evidence="8">
    <location>
        <begin position="56"/>
        <end position="401"/>
    </location>
</feature>
<feature type="active site" evidence="4">
    <location>
        <position position="306"/>
    </location>
</feature>
<evidence type="ECO:0000256" key="3">
    <source>
        <dbReference type="ARBA" id="ARBA00023239"/>
    </source>
</evidence>
<dbReference type="RefSeq" id="WP_047529570.1">
    <property type="nucleotide sequence ID" value="NZ_CCEH01000004.1"/>
</dbReference>
<dbReference type="SUPFAM" id="SSF74650">
    <property type="entry name" value="Galactose mutarotase-like"/>
    <property type="match status" value="1"/>
</dbReference>
<feature type="compositionally biased region" description="Basic and acidic residues" evidence="5">
    <location>
        <begin position="524"/>
        <end position="533"/>
    </location>
</feature>
<evidence type="ECO:0000313" key="10">
    <source>
        <dbReference type="Proteomes" id="UP000044616"/>
    </source>
</evidence>
<organism evidence="9 10">
    <name type="scientific">Staphylococcus schweitzeri</name>
    <dbReference type="NCBI Taxonomy" id="1654388"/>
    <lineage>
        <taxon>Bacteria</taxon>
        <taxon>Bacillati</taxon>
        <taxon>Bacillota</taxon>
        <taxon>Bacilli</taxon>
        <taxon>Bacillales</taxon>
        <taxon>Staphylococcaceae</taxon>
        <taxon>Staphylococcus</taxon>
    </lineage>
</organism>